<feature type="domain" description="FHA" evidence="3">
    <location>
        <begin position="89"/>
        <end position="143"/>
    </location>
</feature>
<evidence type="ECO:0000256" key="2">
    <source>
        <dbReference type="SAM" id="MobiDB-lite"/>
    </source>
</evidence>
<feature type="region of interest" description="Disordered" evidence="2">
    <location>
        <begin position="44"/>
        <end position="65"/>
    </location>
</feature>
<dbReference type="Pfam" id="PF00498">
    <property type="entry name" value="FHA"/>
    <property type="match status" value="1"/>
</dbReference>
<accession>A0ABQ6K2Q8</accession>
<protein>
    <recommendedName>
        <fullName evidence="3">FHA domain-containing protein</fullName>
    </recommendedName>
</protein>
<dbReference type="InterPro" id="IPR008984">
    <property type="entry name" value="SMAD_FHA_dom_sf"/>
</dbReference>
<evidence type="ECO:0000259" key="3">
    <source>
        <dbReference type="PROSITE" id="PS50006"/>
    </source>
</evidence>
<name>A0ABQ6K2Q8_9MICO</name>
<keyword evidence="5" id="KW-1185">Reference proteome</keyword>
<proteinExistence type="predicted"/>
<dbReference type="CDD" id="cd00060">
    <property type="entry name" value="FHA"/>
    <property type="match status" value="1"/>
</dbReference>
<reference evidence="5" key="1">
    <citation type="journal article" date="2019" name="Int. J. Syst. Evol. Microbiol.">
        <title>The Global Catalogue of Microorganisms (GCM) 10K type strain sequencing project: providing services to taxonomists for standard genome sequencing and annotation.</title>
        <authorList>
            <consortium name="The Broad Institute Genomics Platform"/>
            <consortium name="The Broad Institute Genome Sequencing Center for Infectious Disease"/>
            <person name="Wu L."/>
            <person name="Ma J."/>
        </authorList>
    </citation>
    <scope>NUCLEOTIDE SEQUENCE [LARGE SCALE GENOMIC DNA]</scope>
    <source>
        <strain evidence="5">NBRC 108894</strain>
    </source>
</reference>
<evidence type="ECO:0000313" key="4">
    <source>
        <dbReference type="EMBL" id="GMA94051.1"/>
    </source>
</evidence>
<gene>
    <name evidence="4" type="ORF">GCM10025881_08750</name>
</gene>
<dbReference type="RefSeq" id="WP_284253065.1">
    <property type="nucleotide sequence ID" value="NZ_BAAAQO010000003.1"/>
</dbReference>
<sequence>MSENPFLLPGARPGGAGTPPPDQPRLESATRRVPRVDAAVPPVILPPAPAAAPGPGAPPAAASPPAPAAPAAWRLVLPGGEEIALDRAVIVGRDPSQPDEAPDAHPVTVADPQKTVSKTHVLLTPDPAGVRVRDLHSTNGTTLVLAGGRAPVPAEGGLLVSLPADLELGRYTVRIEC</sequence>
<dbReference type="InterPro" id="IPR000253">
    <property type="entry name" value="FHA_dom"/>
</dbReference>
<evidence type="ECO:0000256" key="1">
    <source>
        <dbReference type="ARBA" id="ARBA00022553"/>
    </source>
</evidence>
<dbReference type="PROSITE" id="PS50006">
    <property type="entry name" value="FHA_DOMAIN"/>
    <property type="match status" value="1"/>
</dbReference>
<feature type="region of interest" description="Disordered" evidence="2">
    <location>
        <begin position="1"/>
        <end position="32"/>
    </location>
</feature>
<dbReference type="Proteomes" id="UP001157034">
    <property type="component" value="Unassembled WGS sequence"/>
</dbReference>
<evidence type="ECO:0000313" key="5">
    <source>
        <dbReference type="Proteomes" id="UP001157034"/>
    </source>
</evidence>
<comment type="caution">
    <text evidence="4">The sequence shown here is derived from an EMBL/GenBank/DDBJ whole genome shotgun (WGS) entry which is preliminary data.</text>
</comment>
<organism evidence="4 5">
    <name type="scientific">Pseudolysinimonas kribbensis</name>
    <dbReference type="NCBI Taxonomy" id="433641"/>
    <lineage>
        <taxon>Bacteria</taxon>
        <taxon>Bacillati</taxon>
        <taxon>Actinomycetota</taxon>
        <taxon>Actinomycetes</taxon>
        <taxon>Micrococcales</taxon>
        <taxon>Microbacteriaceae</taxon>
        <taxon>Pseudolysinimonas</taxon>
    </lineage>
</organism>
<dbReference type="SUPFAM" id="SSF49879">
    <property type="entry name" value="SMAD/FHA domain"/>
    <property type="match status" value="1"/>
</dbReference>
<keyword evidence="1" id="KW-0597">Phosphoprotein</keyword>
<dbReference type="EMBL" id="BSVB01000001">
    <property type="protein sequence ID" value="GMA94051.1"/>
    <property type="molecule type" value="Genomic_DNA"/>
</dbReference>
<dbReference type="Gene3D" id="2.60.200.20">
    <property type="match status" value="1"/>
</dbReference>